<keyword evidence="3 4" id="KW-0443">Lipid metabolism</keyword>
<protein>
    <submittedName>
        <fullName evidence="7">Patatin-like phospholipase family protein</fullName>
    </submittedName>
</protein>
<accession>A0A9Q9CJE9</accession>
<feature type="active site" description="Nucleophile" evidence="4">
    <location>
        <position position="41"/>
    </location>
</feature>
<dbReference type="RefSeq" id="WP_055245259.1">
    <property type="nucleotide sequence ID" value="NZ_CP071249.1"/>
</dbReference>
<dbReference type="PROSITE" id="PS51635">
    <property type="entry name" value="PNPLA"/>
    <property type="match status" value="1"/>
</dbReference>
<evidence type="ECO:0000256" key="1">
    <source>
        <dbReference type="ARBA" id="ARBA00022801"/>
    </source>
</evidence>
<evidence type="ECO:0000313" key="9">
    <source>
        <dbReference type="Proteomes" id="UP001058072"/>
    </source>
</evidence>
<feature type="domain" description="PNPLA" evidence="5">
    <location>
        <begin position="6"/>
        <end position="202"/>
    </location>
</feature>
<dbReference type="PANTHER" id="PTHR14226:SF57">
    <property type="entry name" value="BLR7027 PROTEIN"/>
    <property type="match status" value="1"/>
</dbReference>
<gene>
    <name evidence="6" type="ORF">J0J69_04750</name>
    <name evidence="7" type="ORF">J0J70_10955</name>
</gene>
<name>A0A9Q9CJE9_9FIRM</name>
<feature type="short sequence motif" description="GXSXG" evidence="4">
    <location>
        <begin position="39"/>
        <end position="43"/>
    </location>
</feature>
<dbReference type="EMBL" id="CP071249">
    <property type="protein sequence ID" value="UUF06889.1"/>
    <property type="molecule type" value="Genomic_DNA"/>
</dbReference>
<keyword evidence="2 4" id="KW-0442">Lipid degradation</keyword>
<dbReference type="Proteomes" id="UP001058072">
    <property type="component" value="Chromosome"/>
</dbReference>
<evidence type="ECO:0000256" key="3">
    <source>
        <dbReference type="ARBA" id="ARBA00023098"/>
    </source>
</evidence>
<keyword evidence="8" id="KW-1185">Reference proteome</keyword>
<dbReference type="AlphaFoldDB" id="A0A9Q9CJE9"/>
<evidence type="ECO:0000256" key="2">
    <source>
        <dbReference type="ARBA" id="ARBA00022963"/>
    </source>
</evidence>
<organism evidence="7 9">
    <name type="scientific">Turicibacter bilis</name>
    <dbReference type="NCBI Taxonomy" id="2735723"/>
    <lineage>
        <taxon>Bacteria</taxon>
        <taxon>Bacillati</taxon>
        <taxon>Bacillota</taxon>
        <taxon>Erysipelotrichia</taxon>
        <taxon>Erysipelotrichales</taxon>
        <taxon>Turicibacteraceae</taxon>
        <taxon>Turicibacter</taxon>
    </lineage>
</organism>
<evidence type="ECO:0000313" key="6">
    <source>
        <dbReference type="EMBL" id="UUF06889.1"/>
    </source>
</evidence>
<feature type="short sequence motif" description="GXGXXG" evidence="4">
    <location>
        <begin position="10"/>
        <end position="15"/>
    </location>
</feature>
<comment type="caution">
    <text evidence="4">Lacks conserved residue(s) required for the propagation of feature annotation.</text>
</comment>
<evidence type="ECO:0000313" key="8">
    <source>
        <dbReference type="Proteomes" id="UP001058016"/>
    </source>
</evidence>
<dbReference type="Pfam" id="PF01734">
    <property type="entry name" value="Patatin"/>
    <property type="match status" value="1"/>
</dbReference>
<dbReference type="PANTHER" id="PTHR14226">
    <property type="entry name" value="NEUROPATHY TARGET ESTERASE/SWISS CHEESE D.MELANOGASTER"/>
    <property type="match status" value="1"/>
</dbReference>
<proteinExistence type="predicted"/>
<dbReference type="EMBL" id="CP071250">
    <property type="protein sequence ID" value="UUF08116.1"/>
    <property type="molecule type" value="Genomic_DNA"/>
</dbReference>
<sequence length="288" mass="32798">MRNIGLVLCGGGAKGAYQVGVIRVLEEFGLLDEVQAVAGASIGGINGALFLQYTPDEIEEFWLRCPWSSVFSVSKENMKRMNQIIDSMNRRQLSPFFGMMNLVGVANTVDLPLKRTGFEKAFRYYLNPSLIQSSDIDLYVSCGRMKTTERRFFKLNDLSSREMKDALLATTAVPGLYEPVYIEGSYYVDPMKYERAPVRPLLSTDCETIIIVYLDSRSRINQPMIEGKRIIEIFPTKELGNGIYGSFDFRPSVLKYYMELGSEDAYRILYRVLRKNPKAPHRVKITNN</sequence>
<dbReference type="InterPro" id="IPR016035">
    <property type="entry name" value="Acyl_Trfase/lysoPLipase"/>
</dbReference>
<dbReference type="InterPro" id="IPR050301">
    <property type="entry name" value="NTE"/>
</dbReference>
<dbReference type="Proteomes" id="UP001058016">
    <property type="component" value="Chromosome"/>
</dbReference>
<evidence type="ECO:0000256" key="4">
    <source>
        <dbReference type="PROSITE-ProRule" id="PRU01161"/>
    </source>
</evidence>
<dbReference type="SUPFAM" id="SSF52151">
    <property type="entry name" value="FabD/lysophospholipase-like"/>
    <property type="match status" value="1"/>
</dbReference>
<dbReference type="InterPro" id="IPR002641">
    <property type="entry name" value="PNPLA_dom"/>
</dbReference>
<dbReference type="GO" id="GO:0016787">
    <property type="term" value="F:hydrolase activity"/>
    <property type="evidence" value="ECO:0007669"/>
    <property type="project" value="UniProtKB-UniRule"/>
</dbReference>
<feature type="active site" description="Proton acceptor" evidence="4">
    <location>
        <position position="189"/>
    </location>
</feature>
<dbReference type="Gene3D" id="3.40.1090.10">
    <property type="entry name" value="Cytosolic phospholipase A2 catalytic domain"/>
    <property type="match status" value="2"/>
</dbReference>
<keyword evidence="1 4" id="KW-0378">Hydrolase</keyword>
<dbReference type="GO" id="GO:0016042">
    <property type="term" value="P:lipid catabolic process"/>
    <property type="evidence" value="ECO:0007669"/>
    <property type="project" value="UniProtKB-UniRule"/>
</dbReference>
<evidence type="ECO:0000259" key="5">
    <source>
        <dbReference type="PROSITE" id="PS51635"/>
    </source>
</evidence>
<reference evidence="7 8" key="1">
    <citation type="submission" date="2021-03" db="EMBL/GenBank/DDBJ databases">
        <title>Comparative Genomics and Metabolomics in the genus Turicibacter.</title>
        <authorList>
            <person name="Maki J."/>
            <person name="Looft T."/>
        </authorList>
    </citation>
    <scope>NUCLEOTIDE SEQUENCE</scope>
    <source>
        <strain evidence="7">ISU324</strain>
        <strain evidence="6 8">MMM721</strain>
    </source>
</reference>
<evidence type="ECO:0000313" key="7">
    <source>
        <dbReference type="EMBL" id="UUF08116.1"/>
    </source>
</evidence>